<keyword evidence="4" id="KW-1185">Reference proteome</keyword>
<evidence type="ECO:0000259" key="2">
    <source>
        <dbReference type="Pfam" id="PF09990"/>
    </source>
</evidence>
<feature type="transmembrane region" description="Helical" evidence="1">
    <location>
        <begin position="82"/>
        <end position="99"/>
    </location>
</feature>
<comment type="caution">
    <text evidence="3">The sequence shown here is derived from an EMBL/GenBank/DDBJ whole genome shotgun (WGS) entry which is preliminary data.</text>
</comment>
<organism evidence="3 4">
    <name type="scientific">Sphingomonas floccifaciens</name>
    <dbReference type="NCBI Taxonomy" id="1844115"/>
    <lineage>
        <taxon>Bacteria</taxon>
        <taxon>Pseudomonadati</taxon>
        <taxon>Pseudomonadota</taxon>
        <taxon>Alphaproteobacteria</taxon>
        <taxon>Sphingomonadales</taxon>
        <taxon>Sphingomonadaceae</taxon>
        <taxon>Sphingomonas</taxon>
    </lineage>
</organism>
<dbReference type="EMBL" id="JBHUFC010000003">
    <property type="protein sequence ID" value="MFD1788192.1"/>
    <property type="molecule type" value="Genomic_DNA"/>
</dbReference>
<proteinExistence type="predicted"/>
<evidence type="ECO:0000256" key="1">
    <source>
        <dbReference type="SAM" id="Phobius"/>
    </source>
</evidence>
<protein>
    <submittedName>
        <fullName evidence="3">DUF2231 domain-containing protein</fullName>
    </submittedName>
</protein>
<feature type="transmembrane region" description="Helical" evidence="1">
    <location>
        <begin position="48"/>
        <end position="70"/>
    </location>
</feature>
<keyword evidence="1" id="KW-1133">Transmembrane helix</keyword>
<feature type="transmembrane region" description="Helical" evidence="1">
    <location>
        <begin position="105"/>
        <end position="132"/>
    </location>
</feature>
<keyword evidence="1" id="KW-0812">Transmembrane</keyword>
<keyword evidence="1" id="KW-0472">Membrane</keyword>
<feature type="domain" description="DUF2231" evidence="2">
    <location>
        <begin position="13"/>
        <end position="136"/>
    </location>
</feature>
<dbReference type="RefSeq" id="WP_380940575.1">
    <property type="nucleotide sequence ID" value="NZ_JBHUFC010000003.1"/>
</dbReference>
<evidence type="ECO:0000313" key="3">
    <source>
        <dbReference type="EMBL" id="MFD1788192.1"/>
    </source>
</evidence>
<sequence>MTMFATTRPGLLHPLHAILLAFPVALFTGALAADIAYLNSAEMQWSNFAAWMIVFALVFGGPVLLWSLLLLVRRRNRGPARFYFAFLAVAWVLGLVNAFQHSRDAWASVGVAGLILSLLSTGLNLAAAWIGYSATVDREMVR</sequence>
<dbReference type="Proteomes" id="UP001597283">
    <property type="component" value="Unassembled WGS sequence"/>
</dbReference>
<gene>
    <name evidence="3" type="ORF">ACFSC3_11465</name>
</gene>
<dbReference type="InterPro" id="IPR019251">
    <property type="entry name" value="DUF2231_TM"/>
</dbReference>
<evidence type="ECO:0000313" key="4">
    <source>
        <dbReference type="Proteomes" id="UP001597283"/>
    </source>
</evidence>
<name>A0ABW4NDG6_9SPHN</name>
<accession>A0ABW4NDG6</accession>
<dbReference type="Pfam" id="PF09990">
    <property type="entry name" value="DUF2231"/>
    <property type="match status" value="1"/>
</dbReference>
<reference evidence="4" key="1">
    <citation type="journal article" date="2019" name="Int. J. Syst. Evol. Microbiol.">
        <title>The Global Catalogue of Microorganisms (GCM) 10K type strain sequencing project: providing services to taxonomists for standard genome sequencing and annotation.</title>
        <authorList>
            <consortium name="The Broad Institute Genomics Platform"/>
            <consortium name="The Broad Institute Genome Sequencing Center for Infectious Disease"/>
            <person name="Wu L."/>
            <person name="Ma J."/>
        </authorList>
    </citation>
    <scope>NUCLEOTIDE SEQUENCE [LARGE SCALE GENOMIC DNA]</scope>
    <source>
        <strain evidence="4">Q85</strain>
    </source>
</reference>